<evidence type="ECO:0000256" key="1">
    <source>
        <dbReference type="SAM" id="MobiDB-lite"/>
    </source>
</evidence>
<proteinExistence type="predicted"/>
<feature type="region of interest" description="Disordered" evidence="1">
    <location>
        <begin position="171"/>
        <end position="191"/>
    </location>
</feature>
<sequence length="191" mass="21129">VTSLSSKKESKSSSKRKQKSTFKLMKVTPKQLATRKKSKSTLNKISNTSLQLENNLLSPTKRRTSKQPASKLSPKSVRRSQKSILAGKQTEPSQLKKDITRLSGLRQLEYPSCASPTTKKTYNHSGIRRFVVIKLSSKVTGPKSVAVEKRISSSPVRKGIHAASIVAKQKKLTISSPKKKTPNPFVNSLKM</sequence>
<feature type="region of interest" description="Disordered" evidence="1">
    <location>
        <begin position="1"/>
        <end position="100"/>
    </location>
</feature>
<protein>
    <submittedName>
        <fullName evidence="2">Uncharacterized protein</fullName>
    </submittedName>
</protein>
<feature type="non-terminal residue" evidence="2">
    <location>
        <position position="191"/>
    </location>
</feature>
<dbReference type="AlphaFoldDB" id="A0A0B6Z7D0"/>
<feature type="compositionally biased region" description="Polar residues" evidence="1">
    <location>
        <begin position="40"/>
        <end position="58"/>
    </location>
</feature>
<gene>
    <name evidence="2" type="primary">ORF51731</name>
</gene>
<reference evidence="2" key="1">
    <citation type="submission" date="2014-12" db="EMBL/GenBank/DDBJ databases">
        <title>Insight into the proteome of Arion vulgaris.</title>
        <authorList>
            <person name="Aradska J."/>
            <person name="Bulat T."/>
            <person name="Smidak R."/>
            <person name="Sarate P."/>
            <person name="Gangsoo J."/>
            <person name="Sialana F."/>
            <person name="Bilban M."/>
            <person name="Lubec G."/>
        </authorList>
    </citation>
    <scope>NUCLEOTIDE SEQUENCE</scope>
    <source>
        <tissue evidence="2">Skin</tissue>
    </source>
</reference>
<feature type="compositionally biased region" description="Basic and acidic residues" evidence="1">
    <location>
        <begin position="1"/>
        <end position="12"/>
    </location>
</feature>
<feature type="non-terminal residue" evidence="2">
    <location>
        <position position="1"/>
    </location>
</feature>
<dbReference type="EMBL" id="HACG01017558">
    <property type="protein sequence ID" value="CEK64423.1"/>
    <property type="molecule type" value="Transcribed_RNA"/>
</dbReference>
<name>A0A0B6Z7D0_9EUPU</name>
<accession>A0A0B6Z7D0</accession>
<organism evidence="2">
    <name type="scientific">Arion vulgaris</name>
    <dbReference type="NCBI Taxonomy" id="1028688"/>
    <lineage>
        <taxon>Eukaryota</taxon>
        <taxon>Metazoa</taxon>
        <taxon>Spiralia</taxon>
        <taxon>Lophotrochozoa</taxon>
        <taxon>Mollusca</taxon>
        <taxon>Gastropoda</taxon>
        <taxon>Heterobranchia</taxon>
        <taxon>Euthyneura</taxon>
        <taxon>Panpulmonata</taxon>
        <taxon>Eupulmonata</taxon>
        <taxon>Stylommatophora</taxon>
        <taxon>Helicina</taxon>
        <taxon>Arionoidea</taxon>
        <taxon>Arionidae</taxon>
        <taxon>Arion</taxon>
    </lineage>
</organism>
<evidence type="ECO:0000313" key="2">
    <source>
        <dbReference type="EMBL" id="CEK64423.1"/>
    </source>
</evidence>